<organism evidence="1">
    <name type="scientific">Echinostoma caproni</name>
    <dbReference type="NCBI Taxonomy" id="27848"/>
    <lineage>
        <taxon>Eukaryota</taxon>
        <taxon>Metazoa</taxon>
        <taxon>Spiralia</taxon>
        <taxon>Lophotrochozoa</taxon>
        <taxon>Platyhelminthes</taxon>
        <taxon>Trematoda</taxon>
        <taxon>Digenea</taxon>
        <taxon>Plagiorchiida</taxon>
        <taxon>Echinostomata</taxon>
        <taxon>Echinostomatoidea</taxon>
        <taxon>Echinostomatidae</taxon>
        <taxon>Echinostoma</taxon>
    </lineage>
</organism>
<dbReference type="InterPro" id="IPR011025">
    <property type="entry name" value="GproteinA_insert"/>
</dbReference>
<proteinExistence type="predicted"/>
<sequence length="80" mass="9394">LGLPWANGDESEAAQAGQHLEMYFRETRVMRRERARLNQLQWTEDEFLELVPAMRVIWADPSIRTAFDQRAKVITENFVS</sequence>
<dbReference type="Gene3D" id="1.10.400.10">
    <property type="entry name" value="GI Alpha 1, domain 2-like"/>
    <property type="match status" value="1"/>
</dbReference>
<dbReference type="GO" id="GO:0007165">
    <property type="term" value="P:signal transduction"/>
    <property type="evidence" value="ECO:0007669"/>
    <property type="project" value="InterPro"/>
</dbReference>
<reference evidence="1" key="1">
    <citation type="submission" date="2016-06" db="UniProtKB">
        <authorList>
            <consortium name="WormBaseParasite"/>
        </authorList>
    </citation>
    <scope>IDENTIFICATION</scope>
</reference>
<evidence type="ECO:0000313" key="1">
    <source>
        <dbReference type="WBParaSite" id="ECPE_0000426801-mRNA-1"/>
    </source>
</evidence>
<protein>
    <submittedName>
        <fullName evidence="1">WYL domain-containing protein</fullName>
    </submittedName>
</protein>
<dbReference type="WBParaSite" id="ECPE_0000426801-mRNA-1">
    <property type="protein sequence ID" value="ECPE_0000426801-mRNA-1"/>
    <property type="gene ID" value="ECPE_0000426801"/>
</dbReference>
<dbReference type="AlphaFoldDB" id="A0A183ABC5"/>
<name>A0A183ABC5_9TREM</name>
<accession>A0A183ABC5</accession>